<gene>
    <name evidence="2" type="ORF">NDU88_002881</name>
</gene>
<proteinExistence type="predicted"/>
<accession>A0AAV7UAI8</accession>
<dbReference type="EMBL" id="JANPWB010000005">
    <property type="protein sequence ID" value="KAJ1186097.1"/>
    <property type="molecule type" value="Genomic_DNA"/>
</dbReference>
<evidence type="ECO:0000313" key="2">
    <source>
        <dbReference type="EMBL" id="KAJ1186097.1"/>
    </source>
</evidence>
<evidence type="ECO:0000313" key="3">
    <source>
        <dbReference type="Proteomes" id="UP001066276"/>
    </source>
</evidence>
<feature type="chain" id="PRO_5043798614" evidence="1">
    <location>
        <begin position="23"/>
        <end position="173"/>
    </location>
</feature>
<evidence type="ECO:0000256" key="1">
    <source>
        <dbReference type="SAM" id="SignalP"/>
    </source>
</evidence>
<keyword evidence="3" id="KW-1185">Reference proteome</keyword>
<protein>
    <submittedName>
        <fullName evidence="2">Uncharacterized protein</fullName>
    </submittedName>
</protein>
<keyword evidence="1" id="KW-0732">Signal</keyword>
<reference evidence="2" key="1">
    <citation type="journal article" date="2022" name="bioRxiv">
        <title>Sequencing and chromosome-scale assembly of the giantPleurodeles waltlgenome.</title>
        <authorList>
            <person name="Brown T."/>
            <person name="Elewa A."/>
            <person name="Iarovenko S."/>
            <person name="Subramanian E."/>
            <person name="Araus A.J."/>
            <person name="Petzold A."/>
            <person name="Susuki M."/>
            <person name="Suzuki K.-i.T."/>
            <person name="Hayashi T."/>
            <person name="Toyoda A."/>
            <person name="Oliveira C."/>
            <person name="Osipova E."/>
            <person name="Leigh N.D."/>
            <person name="Simon A."/>
            <person name="Yun M.H."/>
        </authorList>
    </citation>
    <scope>NUCLEOTIDE SEQUENCE</scope>
    <source>
        <strain evidence="2">20211129_DDA</strain>
        <tissue evidence="2">Liver</tissue>
    </source>
</reference>
<dbReference type="Proteomes" id="UP001066276">
    <property type="component" value="Chromosome 3_1"/>
</dbReference>
<name>A0AAV7UAI8_PLEWA</name>
<feature type="signal peptide" evidence="1">
    <location>
        <begin position="1"/>
        <end position="22"/>
    </location>
</feature>
<dbReference type="AlphaFoldDB" id="A0AAV7UAI8"/>
<sequence length="173" mass="18123">MSLFSLWRSYFALALLVAEALAWETSGRAPLSSRALRGSSNGVGSSGTVVAEVAGAVGQPVGAVNDGEENEAKDEEWNEANVNKITGGSISDEAWVLEVSEGKVFKEVKKYMSNGWLRKGLSFDGGDAGQDGRSGSVDSACCLGVDVSGATELYDDEQDGADACVEVDWCSQV</sequence>
<comment type="caution">
    <text evidence="2">The sequence shown here is derived from an EMBL/GenBank/DDBJ whole genome shotgun (WGS) entry which is preliminary data.</text>
</comment>
<organism evidence="2 3">
    <name type="scientific">Pleurodeles waltl</name>
    <name type="common">Iberian ribbed newt</name>
    <dbReference type="NCBI Taxonomy" id="8319"/>
    <lineage>
        <taxon>Eukaryota</taxon>
        <taxon>Metazoa</taxon>
        <taxon>Chordata</taxon>
        <taxon>Craniata</taxon>
        <taxon>Vertebrata</taxon>
        <taxon>Euteleostomi</taxon>
        <taxon>Amphibia</taxon>
        <taxon>Batrachia</taxon>
        <taxon>Caudata</taxon>
        <taxon>Salamandroidea</taxon>
        <taxon>Salamandridae</taxon>
        <taxon>Pleurodelinae</taxon>
        <taxon>Pleurodeles</taxon>
    </lineage>
</organism>